<dbReference type="PROSITE" id="PS50088">
    <property type="entry name" value="ANK_REPEAT"/>
    <property type="match status" value="2"/>
</dbReference>
<organism evidence="4">
    <name type="scientific">Mimiviridae sp. ChoanoV1</name>
    <dbReference type="NCBI Taxonomy" id="2596887"/>
    <lineage>
        <taxon>Viruses</taxon>
        <taxon>Varidnaviria</taxon>
        <taxon>Bamfordvirae</taxon>
        <taxon>Nucleocytoviricota</taxon>
        <taxon>Megaviricetes</taxon>
        <taxon>Imitervirales</taxon>
        <taxon>Schizomimiviridae</taxon>
    </lineage>
</organism>
<dbReference type="InterPro" id="IPR002110">
    <property type="entry name" value="Ankyrin_rpt"/>
</dbReference>
<gene>
    <name evidence="4" type="ORF">8_14</name>
</gene>
<dbReference type="SMART" id="SM00248">
    <property type="entry name" value="ANK"/>
    <property type="match status" value="4"/>
</dbReference>
<protein>
    <submittedName>
        <fullName evidence="4">Uncharacterized protein</fullName>
    </submittedName>
</protein>
<proteinExistence type="predicted"/>
<reference evidence="4" key="1">
    <citation type="submission" date="2018-11" db="EMBL/GenBank/DDBJ databases">
        <title>A distinct lineage of giant viruses engineers rhodopsin photosystems in predatory marine eukaryotes.</title>
        <authorList>
            <person name="Needham D.M."/>
            <person name="Yoshizawa S."/>
            <person name="Hosaka T."/>
            <person name="Poirier C."/>
            <person name="Choi C.-J."/>
            <person name="Hehenberger E."/>
            <person name="Irwin N.A.T."/>
            <person name="Wilken S."/>
            <person name="Yung C.-M."/>
            <person name="Bachy C."/>
            <person name="Kurihara R."/>
            <person name="Nakajima Y."/>
            <person name="Kojima K."/>
            <person name="Kimura-Someya T."/>
            <person name="Leonard G."/>
            <person name="Malmstrom R.R."/>
            <person name="Mende D."/>
            <person name="Olson D.K."/>
            <person name="Sudo Y."/>
            <person name="Sudek S."/>
            <person name="Richards T.A."/>
            <person name="DeLong E.F."/>
            <person name="Keeling P.J."/>
            <person name="Santoro A.E."/>
            <person name="Shirouzu M."/>
            <person name="Iwasaki W."/>
            <person name="Worden A.Z."/>
        </authorList>
    </citation>
    <scope>NUCLEOTIDE SEQUENCE</scope>
</reference>
<dbReference type="InterPro" id="IPR036770">
    <property type="entry name" value="Ankyrin_rpt-contain_sf"/>
</dbReference>
<feature type="transmembrane region" description="Helical" evidence="3">
    <location>
        <begin position="579"/>
        <end position="600"/>
    </location>
</feature>
<evidence type="ECO:0000313" key="4">
    <source>
        <dbReference type="EMBL" id="QDY52417.1"/>
    </source>
</evidence>
<dbReference type="PANTHER" id="PTHR24198">
    <property type="entry name" value="ANKYRIN REPEAT AND PROTEIN KINASE DOMAIN-CONTAINING PROTEIN"/>
    <property type="match status" value="1"/>
</dbReference>
<accession>A0A5B8IGY1</accession>
<dbReference type="Gene3D" id="1.25.40.20">
    <property type="entry name" value="Ankyrin repeat-containing domain"/>
    <property type="match status" value="1"/>
</dbReference>
<evidence type="ECO:0000256" key="3">
    <source>
        <dbReference type="SAM" id="Phobius"/>
    </source>
</evidence>
<keyword evidence="3" id="KW-0472">Membrane</keyword>
<evidence type="ECO:0000256" key="2">
    <source>
        <dbReference type="ARBA" id="ARBA00023043"/>
    </source>
</evidence>
<dbReference type="EMBL" id="MK250092">
    <property type="protein sequence ID" value="QDY52417.1"/>
    <property type="molecule type" value="Genomic_DNA"/>
</dbReference>
<keyword evidence="3" id="KW-0812">Transmembrane</keyword>
<evidence type="ECO:0000256" key="1">
    <source>
        <dbReference type="ARBA" id="ARBA00022737"/>
    </source>
</evidence>
<name>A0A5B8IGY1_9VIRU</name>
<dbReference type="PANTHER" id="PTHR24198:SF165">
    <property type="entry name" value="ANKYRIN REPEAT-CONTAINING PROTEIN-RELATED"/>
    <property type="match status" value="1"/>
</dbReference>
<keyword evidence="2" id="KW-0040">ANK repeat</keyword>
<keyword evidence="1" id="KW-0677">Repeat</keyword>
<dbReference type="Pfam" id="PF12796">
    <property type="entry name" value="Ank_2"/>
    <property type="match status" value="1"/>
</dbReference>
<dbReference type="SUPFAM" id="SSF48403">
    <property type="entry name" value="Ankyrin repeat"/>
    <property type="match status" value="1"/>
</dbReference>
<sequence length="611" mass="71587">MFQSIPYDLLQKNTCQNKKKKCNILNPYSKLQIIGDKKSTEKEKANNLKRYNTSCFNRSGEKKQCCDKFDKKLDGVLKKIKYKSPYGKSVYNKYGELETIELCNEKDKKCKKNKFKKLNAYELCKIPEKYNLDNGKITKFNQDCYETKCNPQESTMDITGVIEENYTYEFDKDVSNVIENDNLKNLQNYISKDNTLKYRSLTHNAEGNTIYHEALKFNSEHILVYLYKNVTPNIVNKLNSKGETILHMIMKKDNKNILMLSLKIGCDVNARNNNEETPIFYAIREGLFDNVRIILNYNADIYVENKKEETLLELAVGSKNRNLRIIKLLIDNGAKLTKDILSIMEEIDNKTVNDQTIITYLSRKIVHELKIPLKKELSKKQTSDLEGILYDIDESNLDNNKYDFHITVDYEKKNLKFPKDLHYPKTVEGDIMKPYDVETSNYSHEPYYKNFEKLQKKDIKKLQQSIQLAKWDNKRDFQVKNEIIKQILNGDLELIDYRKKVILENDISKEQEFLLDNLKEDDLLDFDSPTFSPAYNNIDDVTLTTEENNKGNEIPINISTTKDIDIPSPVFSESFYDKYGMYILIGLIVLVAIIVTILLLKRRKKQYDFFN</sequence>
<keyword evidence="3" id="KW-1133">Transmembrane helix</keyword>